<dbReference type="Proteomes" id="UP001605036">
    <property type="component" value="Unassembled WGS sequence"/>
</dbReference>
<comment type="caution">
    <text evidence="2">The sequence shown here is derived from an EMBL/GenBank/DDBJ whole genome shotgun (WGS) entry which is preliminary data.</text>
</comment>
<dbReference type="AlphaFoldDB" id="A0ABD1ZTA6"/>
<accession>A0ABD1ZTA6</accession>
<protein>
    <submittedName>
        <fullName evidence="2">Uncharacterized protein</fullName>
    </submittedName>
</protein>
<evidence type="ECO:0000313" key="3">
    <source>
        <dbReference type="Proteomes" id="UP001605036"/>
    </source>
</evidence>
<sequence length="227" mass="25795">MQLEVGKSQNGVWLQRENLLLAEDDELRGSLETVRQELTLSKRIPVAVKDGGGELHRQREASLVDGDSRTESIFAGRLMRKETNPLQEVVNFQSKIRILEEDKLFKIAEDTQSQIQELWAVADEAYQGLKVLFGHRSCNSATKAKAKDTEAKLKSALQDKNKLEVLHKLLSSAGSALQTKTEEVERPTYEQHDTTYKFMRDSWRVYPMSVFAIGCKSFPCFTMSRPT</sequence>
<proteinExistence type="predicted"/>
<keyword evidence="3" id="KW-1185">Reference proteome</keyword>
<evidence type="ECO:0000313" key="2">
    <source>
        <dbReference type="EMBL" id="KAL2653569.1"/>
    </source>
</evidence>
<gene>
    <name evidence="2" type="ORF">R1flu_021697</name>
</gene>
<reference evidence="2 3" key="1">
    <citation type="submission" date="2024-09" db="EMBL/GenBank/DDBJ databases">
        <title>Chromosome-scale assembly of Riccia fluitans.</title>
        <authorList>
            <person name="Paukszto L."/>
            <person name="Sawicki J."/>
            <person name="Karawczyk K."/>
            <person name="Piernik-Szablinska J."/>
            <person name="Szczecinska M."/>
            <person name="Mazdziarz M."/>
        </authorList>
    </citation>
    <scope>NUCLEOTIDE SEQUENCE [LARGE SCALE GENOMIC DNA]</scope>
    <source>
        <strain evidence="2">Rf_01</strain>
        <tissue evidence="2">Aerial parts of the thallus</tissue>
    </source>
</reference>
<evidence type="ECO:0000256" key="1">
    <source>
        <dbReference type="SAM" id="Coils"/>
    </source>
</evidence>
<keyword evidence="1" id="KW-0175">Coiled coil</keyword>
<dbReference type="EMBL" id="JBHFFA010000001">
    <property type="protein sequence ID" value="KAL2653569.1"/>
    <property type="molecule type" value="Genomic_DNA"/>
</dbReference>
<feature type="coiled-coil region" evidence="1">
    <location>
        <begin position="139"/>
        <end position="166"/>
    </location>
</feature>
<organism evidence="2 3">
    <name type="scientific">Riccia fluitans</name>
    <dbReference type="NCBI Taxonomy" id="41844"/>
    <lineage>
        <taxon>Eukaryota</taxon>
        <taxon>Viridiplantae</taxon>
        <taxon>Streptophyta</taxon>
        <taxon>Embryophyta</taxon>
        <taxon>Marchantiophyta</taxon>
        <taxon>Marchantiopsida</taxon>
        <taxon>Marchantiidae</taxon>
        <taxon>Marchantiales</taxon>
        <taxon>Ricciaceae</taxon>
        <taxon>Riccia</taxon>
    </lineage>
</organism>
<name>A0ABD1ZTA6_9MARC</name>